<name>A0A8T2K7X0_9PIPI</name>
<dbReference type="EMBL" id="JAACNH010000001">
    <property type="protein sequence ID" value="KAG8453309.1"/>
    <property type="molecule type" value="Genomic_DNA"/>
</dbReference>
<proteinExistence type="predicted"/>
<protein>
    <submittedName>
        <fullName evidence="2">Uncharacterized protein</fullName>
    </submittedName>
</protein>
<reference evidence="2" key="1">
    <citation type="thesis" date="2020" institute="ProQuest LLC" country="789 East Eisenhower Parkway, Ann Arbor, MI, USA">
        <title>Comparative Genomics and Chromosome Evolution.</title>
        <authorList>
            <person name="Mudd A.B."/>
        </authorList>
    </citation>
    <scope>NUCLEOTIDE SEQUENCE</scope>
    <source>
        <strain evidence="2">Female2</strain>
        <tissue evidence="2">Blood</tissue>
    </source>
</reference>
<evidence type="ECO:0000313" key="2">
    <source>
        <dbReference type="EMBL" id="KAG8453309.1"/>
    </source>
</evidence>
<gene>
    <name evidence="2" type="ORF">GDO86_000084</name>
</gene>
<dbReference type="AlphaFoldDB" id="A0A8T2K7X0"/>
<sequence length="79" mass="9687">MQVYAQPLRKFFFLKTISWPLFLFQICFMIVSSWDHFFLLFCENNKDCRICQGPLPNYDTELHLYDVLKEPFFILFIYC</sequence>
<evidence type="ECO:0000256" key="1">
    <source>
        <dbReference type="SAM" id="Phobius"/>
    </source>
</evidence>
<organism evidence="2 3">
    <name type="scientific">Hymenochirus boettgeri</name>
    <name type="common">Congo dwarf clawed frog</name>
    <dbReference type="NCBI Taxonomy" id="247094"/>
    <lineage>
        <taxon>Eukaryota</taxon>
        <taxon>Metazoa</taxon>
        <taxon>Chordata</taxon>
        <taxon>Craniata</taxon>
        <taxon>Vertebrata</taxon>
        <taxon>Euteleostomi</taxon>
        <taxon>Amphibia</taxon>
        <taxon>Batrachia</taxon>
        <taxon>Anura</taxon>
        <taxon>Pipoidea</taxon>
        <taxon>Pipidae</taxon>
        <taxon>Pipinae</taxon>
        <taxon>Hymenochirus</taxon>
    </lineage>
</organism>
<feature type="transmembrane region" description="Helical" evidence="1">
    <location>
        <begin position="12"/>
        <end position="31"/>
    </location>
</feature>
<keyword evidence="1" id="KW-0472">Membrane</keyword>
<keyword evidence="3" id="KW-1185">Reference proteome</keyword>
<keyword evidence="1" id="KW-1133">Transmembrane helix</keyword>
<accession>A0A8T2K7X0</accession>
<evidence type="ECO:0000313" key="3">
    <source>
        <dbReference type="Proteomes" id="UP000812440"/>
    </source>
</evidence>
<dbReference type="Proteomes" id="UP000812440">
    <property type="component" value="Chromosome 1"/>
</dbReference>
<comment type="caution">
    <text evidence="2">The sequence shown here is derived from an EMBL/GenBank/DDBJ whole genome shotgun (WGS) entry which is preliminary data.</text>
</comment>
<keyword evidence="1" id="KW-0812">Transmembrane</keyword>